<evidence type="ECO:0000256" key="4">
    <source>
        <dbReference type="ARBA" id="ARBA00022692"/>
    </source>
</evidence>
<feature type="transmembrane region" description="Helical" evidence="8">
    <location>
        <begin position="375"/>
        <end position="393"/>
    </location>
</feature>
<dbReference type="EMBL" id="DXCH01000220">
    <property type="protein sequence ID" value="HIZ07870.1"/>
    <property type="molecule type" value="Genomic_DNA"/>
</dbReference>
<comment type="similarity">
    <text evidence="2 7">Belongs to the purine-cytosine permease (2.A.39) family.</text>
</comment>
<comment type="caution">
    <text evidence="9">The sequence shown here is derived from an EMBL/GenBank/DDBJ whole genome shotgun (WGS) entry which is preliminary data.</text>
</comment>
<dbReference type="GO" id="GO:0005886">
    <property type="term" value="C:plasma membrane"/>
    <property type="evidence" value="ECO:0007669"/>
    <property type="project" value="TreeGrafter"/>
</dbReference>
<keyword evidence="4 8" id="KW-0812">Transmembrane</keyword>
<evidence type="ECO:0000256" key="3">
    <source>
        <dbReference type="ARBA" id="ARBA00022448"/>
    </source>
</evidence>
<feature type="transmembrane region" description="Helical" evidence="8">
    <location>
        <begin position="170"/>
        <end position="190"/>
    </location>
</feature>
<dbReference type="InterPro" id="IPR001248">
    <property type="entry name" value="Pur-cyt_permease"/>
</dbReference>
<dbReference type="PIRSF" id="PIRSF002744">
    <property type="entry name" value="Pur-cyt_permease"/>
    <property type="match status" value="1"/>
</dbReference>
<dbReference type="PANTHER" id="PTHR30569">
    <property type="entry name" value="CYTOSINE TRANSPORTER CODB"/>
    <property type="match status" value="1"/>
</dbReference>
<comment type="subcellular location">
    <subcellularLocation>
        <location evidence="1">Membrane</location>
        <topology evidence="1">Multi-pass membrane protein</topology>
    </subcellularLocation>
</comment>
<keyword evidence="5 8" id="KW-1133">Transmembrane helix</keyword>
<sequence>MSNKENKNSVESVTLEKVPMEERKSWVDVAMIQAGVMICVPSLMVGGMLAESMSMVNAILSGVVGYAIIVVFMVLVGIMGSDLGVPSCVTAEGIFGKQGAAKLISILFMVSMIGWFAVQNGVCGSAFSNLIQAGTGIQIPIPVSTVIWGVIMLITAVYGINALDKLNKIAIPALVVVTVIGCVAAVRQFGTENLNQVIEHPTMTFAGGVVLTISFMATGASTASDFTRYQKTRKDTILSSAIGVMPAGMAMLILGAVMTRIAQQYDISLVFSTVGLPFLGMVVLILATWTTNTTNAYSAGLNAVMVFNLKENKRSLATLLLGVIGIVLAAVGIAGYFETFLNFLGNAFMPVVAIFIMEYWVFGKGKPENFKMREGWYLIGLFSWILGFVVAFAPVGISFVNGMVSSAVLYGILRLIQKQRGKEQNNG</sequence>
<dbReference type="InterPro" id="IPR030191">
    <property type="entry name" value="CodB"/>
</dbReference>
<feature type="transmembrane region" description="Helical" evidence="8">
    <location>
        <begin position="26"/>
        <end position="49"/>
    </location>
</feature>
<evidence type="ECO:0000313" key="9">
    <source>
        <dbReference type="EMBL" id="HIZ07870.1"/>
    </source>
</evidence>
<organism evidence="9 10">
    <name type="scientific">Candidatus Eubacterium avistercoris</name>
    <dbReference type="NCBI Taxonomy" id="2838567"/>
    <lineage>
        <taxon>Bacteria</taxon>
        <taxon>Bacillati</taxon>
        <taxon>Bacillota</taxon>
        <taxon>Clostridia</taxon>
        <taxon>Eubacteriales</taxon>
        <taxon>Eubacteriaceae</taxon>
        <taxon>Eubacterium</taxon>
    </lineage>
</organism>
<evidence type="ECO:0000256" key="7">
    <source>
        <dbReference type="PIRNR" id="PIRNR002744"/>
    </source>
</evidence>
<feature type="transmembrane region" description="Helical" evidence="8">
    <location>
        <begin position="236"/>
        <end position="257"/>
    </location>
</feature>
<dbReference type="Gene3D" id="1.10.4160.10">
    <property type="entry name" value="Hydantoin permease"/>
    <property type="match status" value="1"/>
</dbReference>
<keyword evidence="6 7" id="KW-0472">Membrane</keyword>
<protein>
    <submittedName>
        <fullName evidence="9">Cytosine permease</fullName>
    </submittedName>
</protein>
<evidence type="ECO:0000256" key="8">
    <source>
        <dbReference type="SAM" id="Phobius"/>
    </source>
</evidence>
<dbReference type="AlphaFoldDB" id="A0A9D2IG71"/>
<keyword evidence="3 7" id="KW-0813">Transport</keyword>
<evidence type="ECO:0000256" key="1">
    <source>
        <dbReference type="ARBA" id="ARBA00004141"/>
    </source>
</evidence>
<dbReference type="Proteomes" id="UP000824024">
    <property type="component" value="Unassembled WGS sequence"/>
</dbReference>
<feature type="transmembrane region" description="Helical" evidence="8">
    <location>
        <begin position="316"/>
        <end position="337"/>
    </location>
</feature>
<feature type="transmembrane region" description="Helical" evidence="8">
    <location>
        <begin position="137"/>
        <end position="158"/>
    </location>
</feature>
<dbReference type="GO" id="GO:0015209">
    <property type="term" value="F:cytosine transmembrane transporter activity"/>
    <property type="evidence" value="ECO:0007669"/>
    <property type="project" value="InterPro"/>
</dbReference>
<reference evidence="9" key="1">
    <citation type="journal article" date="2021" name="PeerJ">
        <title>Extensive microbial diversity within the chicken gut microbiome revealed by metagenomics and culture.</title>
        <authorList>
            <person name="Gilroy R."/>
            <person name="Ravi A."/>
            <person name="Getino M."/>
            <person name="Pursley I."/>
            <person name="Horton D.L."/>
            <person name="Alikhan N.F."/>
            <person name="Baker D."/>
            <person name="Gharbi K."/>
            <person name="Hall N."/>
            <person name="Watson M."/>
            <person name="Adriaenssens E.M."/>
            <person name="Foster-Nyarko E."/>
            <person name="Jarju S."/>
            <person name="Secka A."/>
            <person name="Antonio M."/>
            <person name="Oren A."/>
            <person name="Chaudhuri R.R."/>
            <person name="La Ragione R."/>
            <person name="Hildebrand F."/>
            <person name="Pallen M.J."/>
        </authorList>
    </citation>
    <scope>NUCLEOTIDE SEQUENCE</scope>
    <source>
        <strain evidence="9">CHK192-9172</strain>
    </source>
</reference>
<dbReference type="PANTHER" id="PTHR30569:SF0">
    <property type="entry name" value="CYTOSINE PERMEASE"/>
    <property type="match status" value="1"/>
</dbReference>
<gene>
    <name evidence="9" type="ORF">IAA08_08045</name>
</gene>
<proteinExistence type="inferred from homology"/>
<feature type="transmembrane region" description="Helical" evidence="8">
    <location>
        <begin position="269"/>
        <end position="289"/>
    </location>
</feature>
<evidence type="ECO:0000256" key="2">
    <source>
        <dbReference type="ARBA" id="ARBA00008974"/>
    </source>
</evidence>
<accession>A0A9D2IG71</accession>
<evidence type="ECO:0000256" key="6">
    <source>
        <dbReference type="ARBA" id="ARBA00023136"/>
    </source>
</evidence>
<feature type="transmembrane region" description="Helical" evidence="8">
    <location>
        <begin position="343"/>
        <end position="363"/>
    </location>
</feature>
<reference evidence="9" key="2">
    <citation type="submission" date="2021-04" db="EMBL/GenBank/DDBJ databases">
        <authorList>
            <person name="Gilroy R."/>
        </authorList>
    </citation>
    <scope>NUCLEOTIDE SEQUENCE</scope>
    <source>
        <strain evidence="9">CHK192-9172</strain>
    </source>
</reference>
<dbReference type="InterPro" id="IPR026030">
    <property type="entry name" value="Pur-cyt_permease_Fcy2/21/22"/>
</dbReference>
<feature type="transmembrane region" description="Helical" evidence="8">
    <location>
        <begin position="99"/>
        <end position="117"/>
    </location>
</feature>
<dbReference type="Pfam" id="PF02133">
    <property type="entry name" value="Transp_cyt_pur"/>
    <property type="match status" value="1"/>
</dbReference>
<dbReference type="CDD" id="cd11484">
    <property type="entry name" value="SLC-NCS1sbd_CobB-like"/>
    <property type="match status" value="1"/>
</dbReference>
<evidence type="ECO:0000256" key="5">
    <source>
        <dbReference type="ARBA" id="ARBA00022989"/>
    </source>
</evidence>
<feature type="transmembrane region" description="Helical" evidence="8">
    <location>
        <begin position="202"/>
        <end position="224"/>
    </location>
</feature>
<evidence type="ECO:0000313" key="10">
    <source>
        <dbReference type="Proteomes" id="UP000824024"/>
    </source>
</evidence>
<name>A0A9D2IG71_9FIRM</name>
<feature type="transmembrane region" description="Helical" evidence="8">
    <location>
        <begin position="55"/>
        <end position="78"/>
    </location>
</feature>